<dbReference type="PANTHER" id="PTHR31516:SF17">
    <property type="entry name" value="STABILIZER OF AXONEMAL MICROTUBULES 2"/>
    <property type="match status" value="1"/>
</dbReference>
<reference evidence="2" key="1">
    <citation type="submission" date="2024-03" db="EMBL/GenBank/DDBJ databases">
        <authorList>
            <consortium name="ELIXIR-Norway"/>
            <consortium name="Elixir Norway"/>
        </authorList>
    </citation>
    <scope>NUCLEOTIDE SEQUENCE</scope>
</reference>
<evidence type="ECO:0000313" key="2">
    <source>
        <dbReference type="EMBL" id="CAK9863482.1"/>
    </source>
</evidence>
<sequence length="248" mass="27781">MWNKSGSNYHECGQAGRICVCKLCNCGYHKCPAKHTSVHTHYDKCTKSEYGAKFPEWPMPKRFVRDHPAPADSNARLDCNTTYTDDFVKHPFGPRESMRPVPRVEITGPMQSDTTYSVDYWDKSKNMQPRKKMAPQTHHGSGKFCGDTTYNVDFADRGKGSPVVVVKHGCSLGSSGAKFNGDTTYHDDFRKWNIPKKYVHIPRDSGTSGPFAGATTYQTDFKGQPIAQKCPVLAHGKPTFICGDHMCY</sequence>
<comment type="similarity">
    <text evidence="1">Belongs to the FAM154 family.</text>
</comment>
<gene>
    <name evidence="2" type="ORF">CSSPJE1EN2_LOCUS6477</name>
</gene>
<dbReference type="Proteomes" id="UP001497522">
    <property type="component" value="Chromosome 13"/>
</dbReference>
<keyword evidence="3" id="KW-1185">Reference proteome</keyword>
<name>A0ABP1ALQ1_9BRYO</name>
<dbReference type="PANTHER" id="PTHR31516">
    <property type="entry name" value="STABILIZER OF AXONEMAL MICROTUBULES 2"/>
    <property type="match status" value="1"/>
</dbReference>
<dbReference type="InterPro" id="IPR033336">
    <property type="entry name" value="SAXO1/2"/>
</dbReference>
<evidence type="ECO:0000313" key="3">
    <source>
        <dbReference type="Proteomes" id="UP001497522"/>
    </source>
</evidence>
<evidence type="ECO:0000256" key="1">
    <source>
        <dbReference type="ARBA" id="ARBA00008738"/>
    </source>
</evidence>
<protein>
    <submittedName>
        <fullName evidence="2">Uncharacterized protein</fullName>
    </submittedName>
</protein>
<proteinExistence type="inferred from homology"/>
<dbReference type="EMBL" id="OZ023714">
    <property type="protein sequence ID" value="CAK9863482.1"/>
    <property type="molecule type" value="Genomic_DNA"/>
</dbReference>
<accession>A0ABP1ALQ1</accession>
<organism evidence="2 3">
    <name type="scientific">Sphagnum jensenii</name>
    <dbReference type="NCBI Taxonomy" id="128206"/>
    <lineage>
        <taxon>Eukaryota</taxon>
        <taxon>Viridiplantae</taxon>
        <taxon>Streptophyta</taxon>
        <taxon>Embryophyta</taxon>
        <taxon>Bryophyta</taxon>
        <taxon>Sphagnophytina</taxon>
        <taxon>Sphagnopsida</taxon>
        <taxon>Sphagnales</taxon>
        <taxon>Sphagnaceae</taxon>
        <taxon>Sphagnum</taxon>
    </lineage>
</organism>